<keyword evidence="2" id="KW-1185">Reference proteome</keyword>
<name>A0AAE8BUS7_9CAUD</name>
<protein>
    <submittedName>
        <fullName evidence="1">Uncharacterized protein</fullName>
    </submittedName>
</protein>
<reference evidence="1" key="1">
    <citation type="submission" date="2021-07" db="EMBL/GenBank/DDBJ databases">
        <authorList>
            <person name="Roth S.J."/>
            <person name="Krukonis G.P."/>
            <person name="Delesalle V.A."/>
        </authorList>
    </citation>
    <scope>NUCLEOTIDE SEQUENCE</scope>
</reference>
<accession>A0AAE8BUS7</accession>
<dbReference type="Proteomes" id="UP000827517">
    <property type="component" value="Segment"/>
</dbReference>
<evidence type="ECO:0000313" key="1">
    <source>
        <dbReference type="EMBL" id="QZA70667.1"/>
    </source>
</evidence>
<gene>
    <name evidence="1" type="primary">192</name>
    <name evidence="1" type="ORF">AH04_192</name>
</gene>
<dbReference type="EMBL" id="MZ501267">
    <property type="protein sequence ID" value="QZA70667.1"/>
    <property type="molecule type" value="Genomic_DNA"/>
</dbReference>
<evidence type="ECO:0000313" key="2">
    <source>
        <dbReference type="Proteomes" id="UP000827517"/>
    </source>
</evidence>
<dbReference type="GeneID" id="77944072"/>
<dbReference type="RefSeq" id="YP_010667946.1">
    <property type="nucleotide sequence ID" value="NC_070952.1"/>
</dbReference>
<proteinExistence type="predicted"/>
<dbReference type="KEGG" id="vg:77944072"/>
<organism evidence="1 2">
    <name type="scientific">Erwinia phage AH04</name>
    <dbReference type="NCBI Taxonomy" id="2869569"/>
    <lineage>
        <taxon>Viruses</taxon>
        <taxon>Duplodnaviria</taxon>
        <taxon>Heunggongvirae</taxon>
        <taxon>Uroviricota</taxon>
        <taxon>Caudoviricetes</taxon>
        <taxon>Chimalliviridae</taxon>
        <taxon>Meadowvirus</taxon>
        <taxon>Meadowvirus AH04</taxon>
    </lineage>
</organism>
<sequence>MTINVITLFEIEIGGPLQKRSLDKTYLTALSIWLVEGINNPDVPPLSFLTNPFIWRVNPEKGDPYFKVSGCDTGMNFLEARQLMEDIGKLASDYLLMDDTYPDWYDHPKNNMPGDDGRYKVRALEDGLLTYIDGHRDMPILPIALKLDKESASYKFIVGSKESGSSPYYKFG</sequence>